<dbReference type="Proteomes" id="UP001153069">
    <property type="component" value="Unassembled WGS sequence"/>
</dbReference>
<dbReference type="OrthoDB" id="341976at2759"/>
<protein>
    <submittedName>
        <fullName evidence="1">Uncharacterized protein</fullName>
    </submittedName>
</protein>
<gene>
    <name evidence="1" type="ORF">SEMRO_2326_G323400.1</name>
</gene>
<evidence type="ECO:0000313" key="1">
    <source>
        <dbReference type="EMBL" id="CAB9528806.1"/>
    </source>
</evidence>
<dbReference type="EMBL" id="CAICTM010002324">
    <property type="protein sequence ID" value="CAB9528806.1"/>
    <property type="molecule type" value="Genomic_DNA"/>
</dbReference>
<evidence type="ECO:0000313" key="2">
    <source>
        <dbReference type="Proteomes" id="UP001153069"/>
    </source>
</evidence>
<name>A0A9N8HWW8_9STRA</name>
<organism evidence="1 2">
    <name type="scientific">Seminavis robusta</name>
    <dbReference type="NCBI Taxonomy" id="568900"/>
    <lineage>
        <taxon>Eukaryota</taxon>
        <taxon>Sar</taxon>
        <taxon>Stramenopiles</taxon>
        <taxon>Ochrophyta</taxon>
        <taxon>Bacillariophyta</taxon>
        <taxon>Bacillariophyceae</taxon>
        <taxon>Bacillariophycidae</taxon>
        <taxon>Naviculales</taxon>
        <taxon>Naviculaceae</taxon>
        <taxon>Seminavis</taxon>
    </lineage>
</organism>
<reference evidence="1" key="1">
    <citation type="submission" date="2020-06" db="EMBL/GenBank/DDBJ databases">
        <authorList>
            <consortium name="Plant Systems Biology data submission"/>
        </authorList>
    </citation>
    <scope>NUCLEOTIDE SEQUENCE</scope>
    <source>
        <strain evidence="1">D6</strain>
    </source>
</reference>
<sequence length="154" mass="17360">MSAHGEPPEGLMCLVTMEDITKEDSNYVEFQGSPSMKWKAAMFEQSVVQQLLDSQFHDFVNRVKTTDCQAELRRLLGAGPPVFVSDKHGFPLEEGDTHVVNLWYASDNKERPAKLDGAVEGEERQKLWEELKQFIIVEGKEEGDDDNGNEADNS</sequence>
<keyword evidence="2" id="KW-1185">Reference proteome</keyword>
<comment type="caution">
    <text evidence="1">The sequence shown here is derived from an EMBL/GenBank/DDBJ whole genome shotgun (WGS) entry which is preliminary data.</text>
</comment>
<proteinExistence type="predicted"/>
<accession>A0A9N8HWW8</accession>
<dbReference type="AlphaFoldDB" id="A0A9N8HWW8"/>